<proteinExistence type="predicted"/>
<dbReference type="CDD" id="cd04508">
    <property type="entry name" value="Tudor_SF"/>
    <property type="match status" value="1"/>
</dbReference>
<reference evidence="1" key="1">
    <citation type="submission" date="2021-10" db="EMBL/GenBank/DDBJ databases">
        <title>Collection of gut derived symbiotic bacterial strains cultured from healthy donors.</title>
        <authorList>
            <person name="Lin H."/>
            <person name="Littmann E."/>
            <person name="Claire K."/>
            <person name="Pamer E."/>
        </authorList>
    </citation>
    <scope>NUCLEOTIDE SEQUENCE</scope>
    <source>
        <strain evidence="1">MSK.23.4</strain>
    </source>
</reference>
<comment type="caution">
    <text evidence="1">The sequence shown here is derived from an EMBL/GenBank/DDBJ whole genome shotgun (WGS) entry which is preliminary data.</text>
</comment>
<dbReference type="Proteomes" id="UP001297422">
    <property type="component" value="Unassembled WGS sequence"/>
</dbReference>
<dbReference type="RefSeq" id="WP_173878580.1">
    <property type="nucleotide sequence ID" value="NZ_JAAIMT010000003.1"/>
</dbReference>
<name>A0AAJ1EPX0_MEDGN</name>
<evidence type="ECO:0000313" key="1">
    <source>
        <dbReference type="EMBL" id="MCB5492772.1"/>
    </source>
</evidence>
<sequence length="138" mass="15623">MKYPIDGIGCGLEDAGITDRYESAEYGWNEAADMAYDVVKNHLSDTENEGWILVEDGLPEERNSMFAKWKGTDKWSESMFEKISSDVNVTVEYEDGTRQTITAHTLDGKWALPNRVVKQKVIAWRPLPESYNPEKGCG</sequence>
<gene>
    <name evidence="1" type="ORF">LIQ10_03305</name>
</gene>
<dbReference type="EMBL" id="JAJBNC010000004">
    <property type="protein sequence ID" value="MCB5492772.1"/>
    <property type="molecule type" value="Genomic_DNA"/>
</dbReference>
<organism evidence="1 2">
    <name type="scientific">Mediterraneibacter gnavus</name>
    <name type="common">Ruminococcus gnavus</name>
    <dbReference type="NCBI Taxonomy" id="33038"/>
    <lineage>
        <taxon>Bacteria</taxon>
        <taxon>Bacillati</taxon>
        <taxon>Bacillota</taxon>
        <taxon>Clostridia</taxon>
        <taxon>Lachnospirales</taxon>
        <taxon>Lachnospiraceae</taxon>
        <taxon>Mediterraneibacter</taxon>
    </lineage>
</organism>
<accession>A0AAJ1EPX0</accession>
<dbReference type="AlphaFoldDB" id="A0AAJ1EPX0"/>
<evidence type="ECO:0000313" key="2">
    <source>
        <dbReference type="Proteomes" id="UP001297422"/>
    </source>
</evidence>
<protein>
    <recommendedName>
        <fullName evidence="3">DUF551 domain-containing protein</fullName>
    </recommendedName>
</protein>
<evidence type="ECO:0008006" key="3">
    <source>
        <dbReference type="Google" id="ProtNLM"/>
    </source>
</evidence>